<evidence type="ECO:0000259" key="14">
    <source>
        <dbReference type="PROSITE" id="PS50013"/>
    </source>
</evidence>
<dbReference type="SMART" id="SM00298">
    <property type="entry name" value="CHROMO"/>
    <property type="match status" value="1"/>
</dbReference>
<feature type="domain" description="CCHC-type" evidence="15">
    <location>
        <begin position="293"/>
        <end position="309"/>
    </location>
</feature>
<dbReference type="PANTHER" id="PTHR37984">
    <property type="entry name" value="PROTEIN CBG26694"/>
    <property type="match status" value="1"/>
</dbReference>
<evidence type="ECO:0000259" key="15">
    <source>
        <dbReference type="PROSITE" id="PS50158"/>
    </source>
</evidence>
<comment type="subcellular location">
    <subcellularLocation>
        <location evidence="1">Mitochondrion</location>
    </subcellularLocation>
</comment>
<keyword evidence="6" id="KW-0255">Endonuclease</keyword>
<dbReference type="PANTHER" id="PTHR37984:SF5">
    <property type="entry name" value="PROTEIN NYNRIN-LIKE"/>
    <property type="match status" value="1"/>
</dbReference>
<dbReference type="PROSITE" id="PS50013">
    <property type="entry name" value="CHROMO_2"/>
    <property type="match status" value="1"/>
</dbReference>
<evidence type="ECO:0000256" key="1">
    <source>
        <dbReference type="ARBA" id="ARBA00004173"/>
    </source>
</evidence>
<dbReference type="CDD" id="cd01647">
    <property type="entry name" value="RT_LTR"/>
    <property type="match status" value="1"/>
</dbReference>
<keyword evidence="11" id="KW-0479">Metal-binding</keyword>
<dbReference type="InterPro" id="IPR012337">
    <property type="entry name" value="RNaseH-like_sf"/>
</dbReference>
<dbReference type="Pfam" id="PF00665">
    <property type="entry name" value="rve"/>
    <property type="match status" value="1"/>
</dbReference>
<dbReference type="FunFam" id="3.30.70.270:FF:000020">
    <property type="entry name" value="Transposon Tf2-6 polyprotein-like Protein"/>
    <property type="match status" value="1"/>
</dbReference>
<feature type="compositionally biased region" description="Basic and acidic residues" evidence="13">
    <location>
        <begin position="1969"/>
        <end position="1984"/>
    </location>
</feature>
<evidence type="ECO:0000256" key="3">
    <source>
        <dbReference type="ARBA" id="ARBA00022679"/>
    </source>
</evidence>
<dbReference type="Pfam" id="PF00098">
    <property type="entry name" value="zf-CCHC"/>
    <property type="match status" value="1"/>
</dbReference>
<evidence type="ECO:0000256" key="5">
    <source>
        <dbReference type="ARBA" id="ARBA00022722"/>
    </source>
</evidence>
<feature type="domain" description="Reverse transcriptase" evidence="16">
    <location>
        <begin position="512"/>
        <end position="692"/>
    </location>
</feature>
<dbReference type="InterPro" id="IPR013103">
    <property type="entry name" value="RVT_2"/>
</dbReference>
<name>A0A0F7ZWY4_9HYPO</name>
<dbReference type="PROSITE" id="PS50878">
    <property type="entry name" value="RT_POL"/>
    <property type="match status" value="1"/>
</dbReference>
<keyword evidence="7" id="KW-0378">Hydrolase</keyword>
<dbReference type="GO" id="GO:0008270">
    <property type="term" value="F:zinc ion binding"/>
    <property type="evidence" value="ECO:0007669"/>
    <property type="project" value="UniProtKB-KW"/>
</dbReference>
<dbReference type="InterPro" id="IPR036397">
    <property type="entry name" value="RNaseH_sf"/>
</dbReference>
<dbReference type="FunFam" id="3.30.420.10:FF:000032">
    <property type="entry name" value="Retrovirus-related Pol polyprotein from transposon 297-like Protein"/>
    <property type="match status" value="1"/>
</dbReference>
<comment type="subunit">
    <text evidence="2">Component of the NuA4 histone acetyltransferase complex.</text>
</comment>
<feature type="compositionally biased region" description="Low complexity" evidence="13">
    <location>
        <begin position="1"/>
        <end position="14"/>
    </location>
</feature>
<keyword evidence="3" id="KW-0808">Transferase</keyword>
<keyword evidence="19" id="KW-1185">Reference proteome</keyword>
<dbReference type="InterPro" id="IPR043128">
    <property type="entry name" value="Rev_trsase/Diguanyl_cyclase"/>
</dbReference>
<feature type="coiled-coil region" evidence="12">
    <location>
        <begin position="1281"/>
        <end position="1312"/>
    </location>
</feature>
<dbReference type="InterPro" id="IPR041373">
    <property type="entry name" value="RT_RNaseH"/>
</dbReference>
<dbReference type="InterPro" id="IPR057670">
    <property type="entry name" value="SH3_retrovirus"/>
</dbReference>
<dbReference type="GO" id="GO:0015074">
    <property type="term" value="P:DNA integration"/>
    <property type="evidence" value="ECO:0007669"/>
    <property type="project" value="InterPro"/>
</dbReference>
<sequence>MQMMSQMAEQMQALRAEREADRDATREQIRILQDSLTTSRPTPLETEPESRPEPLYELDQLLTTPMRKTRPTLPDPPRFEGARPKFRAWLSEMKNKLRVDGKVIGSESDRFAYIYARLGGAPQQMTIAYVEAGGRGGNSDPEQYLQYLEECYGDPNAKARALDKLRSLRQKDNESFAALIPRFERELADSGGATWPEEVKISYLEGALSQELRLATVYAAPNRTTYAEWVQSLQRLSSGLESVGKRDATRSSGGTRDNRSRDSDGDTNMADVNRAGQRPKDHRKADATPKKERRCFRCGRTGHVIADCPAKVVFPDEVKKNRPATARVKQPETSDDSDSAATSRCDCYAVIDEAVVRKFRIPLVDSKPRQIGGFSEFSESVTSPGVVAVVVETAGFDERIFAYIECRRVKRRQKCNAFSIQAISLADIEKALRPKSPIDPSERVPADVLKEFRHLFSPEEAMKLPPHRPGVDHEVNLQPDKNGNEPPAPWGPLYNMSREELLVLRKTLKDLLDKGFIRASSSAAAAPVLFVRKPNGGVRFCCDYRALNAITKRDRYPLPLIAETLQNLAKAKWLTKLDVVAAFHKIRMAPGHEWKTAFRTRFGLYEWLVCPFGLSGAPASFQRYMNSVLRKWLDDFVTAYLDDILIYSSGSKADHEAKVRKVLQALADAGLHLDPAKCEFSVQEVKYLGFIVNAGKGVACDPEKQRAIREWEAPTAVKGVRSFLGFANYYRIFIPDYAKITQPLDALLKKGTAFRWGRAEDEAFQELKRRFCESPVLKQWDPDLPTFLETDCSGYALGGVLAQERPDGRRHACAFFSKRLSPAEYNYPIHDKEMLAIMRCLDNWSAELRSCGSFTILTDHRNLEYFMTRQKLTERQSRWAAELSQFDFKLEYRPGCQAVVPDALSRREQDKPQGIDDEREQGRMIQLIPDDAIPATTRARINATSLDHPEELVLPEMKVFEEEDLQHLWNETAAKDPVFQGAYRAVQNRDRAFPPSLGLKVQISECSIDNGKRLTFRDRIWVPGGSGEKGDQDEAEKDRLRVRIVQQSHDSAATGHPGREVPAGCRFVANCDTCGRAHIWRQSKRGFLKPLPIPDRPRSHLSMDFITDLPPTGASKAKYLWVIVDRLTKAVTLEVMDTMEAEACAKRFLQCHYRFHGMPRSIVSDRGSNWLSRFWKRFCNLAGVTQKLSTAYHPQTDGGTERMNQEIEAYLRAYVSYVQDDWGELLPAAQLALNNRESATTKISPFFVEHGYHVDPISVEVSDEPPRDKEESKADALLTRLQEVNEYMQAVMAAAQQQQEEAANVKRQAAERFEVGDKVWLSMANYKSPRPCKKLDWLHHKYTVTKVISSHVVELDVRGSIYRRFHVDLLRRAHQDPAPGQKVDDAQPPAIQDETGEDLWDVDEILCARWKKRGRGEFRQALVQWTGYADPTWEPVEWLQGTIAMKAFEDKYGPIKTNDGPREKYEALTGKRDSCRRRPGRRGEGGESANRSRQPFYRVFIDLFELPAAYNGHRYVLLITDEFSGMMFSWSMSSKTETRRITVEFEAHIKRHTGASICKIRIDNERSVINLYFQADSEFQRWAKELGIDIELPPPHTKEPTGGAERPGGVNQQRMRSVIGQLPQELWPEYYRAVVWIHNILPSKRNEWMSPKEKMDRWFHQHFRWYRAPNVDFDATKDHRPDWSRIYAYGCRAYPLNPRYKAGQDIKEFKLSPRAHVGYLVGYHASNIYRIWVPKLNRVILSRDVRFNEKEFFDPEKEEQLETEPILEYKPTPQSLEPLPHQDWDSILAEFLYEFDHNVLDIIPESSNSGVEGAREAKRTEPKTVTQPPARSRLLTPPTEPSILPTPNPTPQQQKTRDASPAERLEATGTDTFTPKPRQPSEGATAGPRTTGNNTATPELQQGKSSPARRSETGSNIDFNESQSAETSSSEPSIQPDQPDQAQTSAREQRSKAPSPDDQSQSHQPEASEESRESQSVAEPHDSSPEEVIEDSIQVQWPPPRRKSAKPDTQPRDNQQADQPGPSGDFGRRRRRKPEELYGAQPTRKSERTPKPKQRFEDTINTVFTTLLPPDQQPEGNLTAFHSVFLAAVSKAARDHRPHRDDLVRLPKRYQDLESHPMRPEFKEAIRKELHDLIKRGTWRLIERENAKGLPLPLKWVFSYKFDQDGYLQRCKARICVRGDLQDDDGLETYAATLAAKTFRIAMATAARFDLDIRQFDVGNAFLYSDLNKVRPVYVQLPKGYVELGFLNPGEDSTMIAELDKALYGLRESPLLWYNEISQTLEKAGVNRTNEEPCVFTNGKILVLVYVDDILILSPRQEKKAVDDLIQHLQSNYDLREEEFKWYLGIRVIRDRPNQKIYLCQDAYIDKIARKFNQDDRKLPVPSIPITSFPVVKYDGQATKAEIKEYQERVGSLMYVAVMTRPDIARAASQLARFLTNPSPEHLTAANQCIRYLYSTRFLAIMYDGMHLGEALVIASDASFGDDTETRRSSQGYVMMLFNGPVVWKAGLQDTVTTSTTEAELLSLERTTKESYALDRLLRDISVDLGPLKVHCDNLQTIRLVVEENQRIATKLRHVDIQNMWLKQEFKKGRFLVEYLKTDHMPADGLTKALPRAKFEHFRSMLNLTDIKREVRLETGILLCPTAVSCQVWGHNCLTGGFRTVATAVAEAEAGVQSFRERHAQAAAKFWIRMRTLPKTHPLTSLRLKLNRRYASPMQKLASAMGRIDTKRLEVIHEFALAPWDERVQATYEADRVEVLKSDDPEDITIATSSSQRKGKVGLGGVVRDASRDSADEVLASYSVTLGSSDEQNAYTAGLEAIATALRCVPLGLHDRDLTVVTSNRSVLQVIGRPRQQSGQCTIRAIYGSVTNSIHVNAT</sequence>
<evidence type="ECO:0000256" key="4">
    <source>
        <dbReference type="ARBA" id="ARBA00022695"/>
    </source>
</evidence>
<keyword evidence="4" id="KW-0548">Nucleotidyltransferase</keyword>
<dbReference type="Gene3D" id="2.40.50.40">
    <property type="match status" value="1"/>
</dbReference>
<dbReference type="GO" id="GO:0003723">
    <property type="term" value="F:RNA binding"/>
    <property type="evidence" value="ECO:0007669"/>
    <property type="project" value="UniProtKB-KW"/>
</dbReference>
<feature type="region of interest" description="Disordered" evidence="13">
    <location>
        <begin position="1804"/>
        <end position="2056"/>
    </location>
</feature>
<dbReference type="CDD" id="cd09274">
    <property type="entry name" value="RNase_HI_RT_Ty3"/>
    <property type="match status" value="1"/>
</dbReference>
<dbReference type="GO" id="GO:0016787">
    <property type="term" value="F:hydrolase activity"/>
    <property type="evidence" value="ECO:0007669"/>
    <property type="project" value="UniProtKB-KW"/>
</dbReference>
<keyword evidence="11" id="KW-0863">Zinc-finger</keyword>
<evidence type="ECO:0000256" key="10">
    <source>
        <dbReference type="ARBA" id="ARBA00023128"/>
    </source>
</evidence>
<dbReference type="OrthoDB" id="3341476at2759"/>
<feature type="compositionally biased region" description="Pro residues" evidence="13">
    <location>
        <begin position="1838"/>
        <end position="1850"/>
    </location>
</feature>
<dbReference type="InterPro" id="IPR043502">
    <property type="entry name" value="DNA/RNA_pol_sf"/>
</dbReference>
<dbReference type="PROSITE" id="PS50158">
    <property type="entry name" value="ZF_CCHC"/>
    <property type="match status" value="1"/>
</dbReference>
<dbReference type="GO" id="GO:0005634">
    <property type="term" value="C:nucleus"/>
    <property type="evidence" value="ECO:0007669"/>
    <property type="project" value="UniProtKB-ARBA"/>
</dbReference>
<evidence type="ECO:0008006" key="20">
    <source>
        <dbReference type="Google" id="ProtNLM"/>
    </source>
</evidence>
<feature type="compositionally biased region" description="Polar residues" evidence="13">
    <location>
        <begin position="1888"/>
        <end position="1905"/>
    </location>
</feature>
<dbReference type="GO" id="GO:0006338">
    <property type="term" value="P:chromatin remodeling"/>
    <property type="evidence" value="ECO:0007669"/>
    <property type="project" value="UniProtKB-ARBA"/>
</dbReference>
<dbReference type="InterPro" id="IPR050951">
    <property type="entry name" value="Retrovirus_Pol_polyprotein"/>
</dbReference>
<reference evidence="18 19" key="1">
    <citation type="journal article" date="2014" name="Genome Biol. Evol.">
        <title>Comparative genomics and transcriptomics analyses reveal divergent lifestyle features of nematode endoparasitic fungus Hirsutella minnesotensis.</title>
        <authorList>
            <person name="Lai Y."/>
            <person name="Liu K."/>
            <person name="Zhang X."/>
            <person name="Zhang X."/>
            <person name="Li K."/>
            <person name="Wang N."/>
            <person name="Shu C."/>
            <person name="Wu Y."/>
            <person name="Wang C."/>
            <person name="Bushley K.E."/>
            <person name="Xiang M."/>
            <person name="Liu X."/>
        </authorList>
    </citation>
    <scope>NUCLEOTIDE SEQUENCE [LARGE SCALE GENOMIC DNA]</scope>
    <source>
        <strain evidence="18 19">3608</strain>
    </source>
</reference>
<dbReference type="Pfam" id="PF00078">
    <property type="entry name" value="RVT_1"/>
    <property type="match status" value="1"/>
</dbReference>
<feature type="region of interest" description="Disordered" evidence="13">
    <location>
        <begin position="1"/>
        <end position="55"/>
    </location>
</feature>
<dbReference type="SUPFAM" id="SSF53098">
    <property type="entry name" value="Ribonuclease H-like"/>
    <property type="match status" value="2"/>
</dbReference>
<evidence type="ECO:0000256" key="6">
    <source>
        <dbReference type="ARBA" id="ARBA00022759"/>
    </source>
</evidence>
<feature type="compositionally biased region" description="Basic and acidic residues" evidence="13">
    <location>
        <begin position="2044"/>
        <end position="2056"/>
    </location>
</feature>
<dbReference type="PROSITE" id="PS50994">
    <property type="entry name" value="INTEGRASE"/>
    <property type="match status" value="2"/>
</dbReference>
<evidence type="ECO:0000256" key="2">
    <source>
        <dbReference type="ARBA" id="ARBA00011353"/>
    </source>
</evidence>
<dbReference type="GO" id="GO:0004519">
    <property type="term" value="F:endonuclease activity"/>
    <property type="evidence" value="ECO:0007669"/>
    <property type="project" value="UniProtKB-KW"/>
</dbReference>
<evidence type="ECO:0000256" key="7">
    <source>
        <dbReference type="ARBA" id="ARBA00022801"/>
    </source>
</evidence>
<evidence type="ECO:0000256" key="8">
    <source>
        <dbReference type="ARBA" id="ARBA00022884"/>
    </source>
</evidence>
<dbReference type="CDD" id="cd09272">
    <property type="entry name" value="RNase_HI_RT_Ty1"/>
    <property type="match status" value="1"/>
</dbReference>
<feature type="domain" description="Integrase catalytic" evidence="17">
    <location>
        <begin position="1491"/>
        <end position="1659"/>
    </location>
</feature>
<feature type="region of interest" description="Disordered" evidence="13">
    <location>
        <begin position="463"/>
        <end position="490"/>
    </location>
</feature>
<gene>
    <name evidence="18" type="ORF">HIM_10836</name>
</gene>
<evidence type="ECO:0000256" key="13">
    <source>
        <dbReference type="SAM" id="MobiDB-lite"/>
    </source>
</evidence>
<dbReference type="GO" id="GO:0005739">
    <property type="term" value="C:mitochondrion"/>
    <property type="evidence" value="ECO:0007669"/>
    <property type="project" value="UniProtKB-SubCell"/>
</dbReference>
<evidence type="ECO:0000313" key="19">
    <source>
        <dbReference type="Proteomes" id="UP000054481"/>
    </source>
</evidence>
<evidence type="ECO:0000259" key="17">
    <source>
        <dbReference type="PROSITE" id="PS50994"/>
    </source>
</evidence>
<dbReference type="SUPFAM" id="SSF54160">
    <property type="entry name" value="Chromo domain-like"/>
    <property type="match status" value="1"/>
</dbReference>
<feature type="domain" description="Integrase catalytic" evidence="17">
    <location>
        <begin position="1093"/>
        <end position="1253"/>
    </location>
</feature>
<dbReference type="Proteomes" id="UP000054481">
    <property type="component" value="Unassembled WGS sequence"/>
</dbReference>
<dbReference type="Pfam" id="PF25597">
    <property type="entry name" value="SH3_retrovirus"/>
    <property type="match status" value="1"/>
</dbReference>
<dbReference type="Pfam" id="PF07727">
    <property type="entry name" value="RVT_2"/>
    <property type="match status" value="1"/>
</dbReference>
<accession>A0A0F7ZWY4</accession>
<dbReference type="SUPFAM" id="SSF57756">
    <property type="entry name" value="Retrovirus zinc finger-like domains"/>
    <property type="match status" value="1"/>
</dbReference>
<feature type="compositionally biased region" description="Basic and acidic residues" evidence="13">
    <location>
        <begin position="1855"/>
        <end position="1866"/>
    </location>
</feature>
<protein>
    <recommendedName>
        <fullName evidence="20">Reverse transcriptase</fullName>
    </recommendedName>
</protein>
<feature type="domain" description="Chromo" evidence="14">
    <location>
        <begin position="1400"/>
        <end position="1460"/>
    </location>
</feature>
<dbReference type="SMART" id="SM00343">
    <property type="entry name" value="ZnF_C2HC"/>
    <property type="match status" value="1"/>
</dbReference>
<evidence type="ECO:0000256" key="12">
    <source>
        <dbReference type="SAM" id="Coils"/>
    </source>
</evidence>
<dbReference type="GO" id="GO:0003964">
    <property type="term" value="F:RNA-directed DNA polymerase activity"/>
    <property type="evidence" value="ECO:0007669"/>
    <property type="project" value="UniProtKB-KW"/>
</dbReference>
<feature type="compositionally biased region" description="Basic and acidic residues" evidence="13">
    <location>
        <begin position="1813"/>
        <end position="1822"/>
    </location>
</feature>
<dbReference type="Gene3D" id="4.10.60.10">
    <property type="entry name" value="Zinc finger, CCHC-type"/>
    <property type="match status" value="1"/>
</dbReference>
<keyword evidence="5" id="KW-0540">Nuclease</keyword>
<keyword evidence="10" id="KW-0496">Mitochondrion</keyword>
<evidence type="ECO:0000256" key="11">
    <source>
        <dbReference type="PROSITE-ProRule" id="PRU00047"/>
    </source>
</evidence>
<dbReference type="Gene3D" id="3.30.420.10">
    <property type="entry name" value="Ribonuclease H-like superfamily/Ribonuclease H"/>
    <property type="match status" value="2"/>
</dbReference>
<evidence type="ECO:0000256" key="9">
    <source>
        <dbReference type="ARBA" id="ARBA00022918"/>
    </source>
</evidence>
<proteinExistence type="predicted"/>
<feature type="region of interest" description="Disordered" evidence="13">
    <location>
        <begin position="1471"/>
        <end position="1490"/>
    </location>
</feature>
<keyword evidence="12" id="KW-0175">Coiled coil</keyword>
<dbReference type="InterPro" id="IPR000953">
    <property type="entry name" value="Chromo/chromo_shadow_dom"/>
</dbReference>
<dbReference type="EMBL" id="KQ030680">
    <property type="protein sequence ID" value="KJZ69777.1"/>
    <property type="molecule type" value="Genomic_DNA"/>
</dbReference>
<dbReference type="InterPro" id="IPR016197">
    <property type="entry name" value="Chromo-like_dom_sf"/>
</dbReference>
<dbReference type="InterPro" id="IPR036875">
    <property type="entry name" value="Znf_CCHC_sf"/>
</dbReference>
<dbReference type="Gene3D" id="3.30.70.270">
    <property type="match status" value="2"/>
</dbReference>
<evidence type="ECO:0000313" key="18">
    <source>
        <dbReference type="EMBL" id="KJZ69777.1"/>
    </source>
</evidence>
<feature type="compositionally biased region" description="Polar residues" evidence="13">
    <location>
        <begin position="1935"/>
        <end position="1946"/>
    </location>
</feature>
<keyword evidence="8" id="KW-0694">RNA-binding</keyword>
<dbReference type="Pfam" id="PF17917">
    <property type="entry name" value="RT_RNaseH"/>
    <property type="match status" value="1"/>
</dbReference>
<feature type="region of interest" description="Disordered" evidence="13">
    <location>
        <begin position="240"/>
        <end position="292"/>
    </location>
</feature>
<feature type="compositionally biased region" description="Basic and acidic residues" evidence="13">
    <location>
        <begin position="15"/>
        <end position="29"/>
    </location>
</feature>
<organism evidence="18 19">
    <name type="scientific">Hirsutella minnesotensis 3608</name>
    <dbReference type="NCBI Taxonomy" id="1043627"/>
    <lineage>
        <taxon>Eukaryota</taxon>
        <taxon>Fungi</taxon>
        <taxon>Dikarya</taxon>
        <taxon>Ascomycota</taxon>
        <taxon>Pezizomycotina</taxon>
        <taxon>Sordariomycetes</taxon>
        <taxon>Hypocreomycetidae</taxon>
        <taxon>Hypocreales</taxon>
        <taxon>Ophiocordycipitaceae</taxon>
        <taxon>Hirsutella</taxon>
    </lineage>
</organism>
<dbReference type="SUPFAM" id="SSF56672">
    <property type="entry name" value="DNA/RNA polymerases"/>
    <property type="match status" value="2"/>
</dbReference>
<dbReference type="InterPro" id="IPR001584">
    <property type="entry name" value="Integrase_cat-core"/>
</dbReference>
<evidence type="ECO:0000259" key="16">
    <source>
        <dbReference type="PROSITE" id="PS50878"/>
    </source>
</evidence>
<keyword evidence="9" id="KW-0695">RNA-directed DNA polymerase</keyword>
<dbReference type="InterPro" id="IPR001878">
    <property type="entry name" value="Znf_CCHC"/>
</dbReference>
<keyword evidence="11" id="KW-0862">Zinc</keyword>
<dbReference type="Gene3D" id="3.10.10.10">
    <property type="entry name" value="HIV Type 1 Reverse Transcriptase, subunit A, domain 1"/>
    <property type="match status" value="1"/>
</dbReference>
<feature type="compositionally biased region" description="Low complexity" evidence="13">
    <location>
        <begin position="1921"/>
        <end position="1933"/>
    </location>
</feature>
<dbReference type="InterPro" id="IPR000477">
    <property type="entry name" value="RT_dom"/>
</dbReference>